<dbReference type="InterPro" id="IPR036259">
    <property type="entry name" value="MFS_trans_sf"/>
</dbReference>
<dbReference type="Gene3D" id="1.20.1250.20">
    <property type="entry name" value="MFS general substrate transporter like domains"/>
    <property type="match status" value="1"/>
</dbReference>
<comment type="caution">
    <text evidence="12">The sequence shown here is derived from an EMBL/GenBank/DDBJ whole genome shotgun (WGS) entry which is preliminary data.</text>
</comment>
<keyword evidence="13" id="KW-1185">Reference proteome</keyword>
<protein>
    <recommendedName>
        <fullName evidence="11">Major facilitator superfamily (MFS) profile domain-containing protein</fullName>
    </recommendedName>
</protein>
<feature type="transmembrane region" description="Helical" evidence="10">
    <location>
        <begin position="372"/>
        <end position="391"/>
    </location>
</feature>
<feature type="transmembrane region" description="Helical" evidence="10">
    <location>
        <begin position="728"/>
        <end position="749"/>
    </location>
</feature>
<evidence type="ECO:0000259" key="11">
    <source>
        <dbReference type="PROSITE" id="PS50850"/>
    </source>
</evidence>
<evidence type="ECO:0000256" key="2">
    <source>
        <dbReference type="ARBA" id="ARBA00004236"/>
    </source>
</evidence>
<reference evidence="12 13" key="1">
    <citation type="submission" date="2018-06" db="EMBL/GenBank/DDBJ databases">
        <title>Fusarium incarnatum-equiseti species complex species 28.</title>
        <authorList>
            <person name="Gardiner D.M."/>
        </authorList>
    </citation>
    <scope>NUCLEOTIDE SEQUENCE [LARGE SCALE GENOMIC DNA]</scope>
    <source>
        <strain evidence="12 13">FIESC_28</strain>
    </source>
</reference>
<evidence type="ECO:0000256" key="9">
    <source>
        <dbReference type="SAM" id="MobiDB-lite"/>
    </source>
</evidence>
<feature type="transmembrane region" description="Helical" evidence="10">
    <location>
        <begin position="756"/>
        <end position="783"/>
    </location>
</feature>
<sequence length="904" mass="99674">MENVKPVTEPPGVLVDEKDTSVNSTETSKTIITFEKDDPENPYNWSKNKKLFVLFTATMTLFNGTLASSLPANVTAPMSAAYGVDNTQGNPELALPISLFLVGYLFGPLVFGPLSELEGRRYVVQAAFAGYTIFTLACALAPNWASMLVFRLMAGIFASAPTAIGGGMMADIYADLKTRGRALTCFYSVSICGPLIAPTIAGYVSEVSWRWAFWVGLIVAGATIPPLAFLPETFGPTILARRAKKIRKDASKTGNANVETYAAIELEAKGWRNLMSVVLVRPVQMLFTELIVAASSFYIALAYSIYYMFFQTYPIVFKGIYGMSTKISGFMYFPIAAGVFLGMAIFLLWDAYYTKCKKAGRPWAQKTEFSRLPLACIGGPLLVISMFWLGWTARPSISWISPMMAGVPFGTAQILISMSLTNYLGDCYGVYSASAMAIGSCLRNLAAAGLCLAAAPMYTALSVGWASTLLGIVSVFMCAIPFVFISGLATEMAIFIQPLTYQSQNVTISDWIGVLTLCLAPLVAHVLIGAPSPTYLSLSRPPWHERVCHYNPTSILWRYAMVADRRLRAKNWDRIDLAATNALFWTDQGWDGTEEIIQYARPRCVQLPDDDRVTLLSRDAFKTLIITVQGIQAIILLLSSQIDPGSPGFTIFMGVDIIFFPVALFGLLRLCSCIWLTDEFSFASMDDVPLGTPQMIECSSATFELLSTNPTLSGPQRFRNPSFWGSRLFRLTYLLALLGLLILGLSFIVTIRGPIFYTFTVFTVLLFYIFLLGMTALISIWYLGIKNSRSTVIPSISSFWYKFYTGLVFGFGIAIIVIACIETRKTPCGKFTSGVGWQADAMACMGNAFDKQETRQMVDGPYNGTAYYGFMHAKNSSFVQASYIDEEHNRFNFTRMCFSSIYGV</sequence>
<dbReference type="InterPro" id="IPR020846">
    <property type="entry name" value="MFS_dom"/>
</dbReference>
<feature type="transmembrane region" description="Helical" evidence="10">
    <location>
        <begin position="445"/>
        <end position="466"/>
    </location>
</feature>
<evidence type="ECO:0000256" key="7">
    <source>
        <dbReference type="ARBA" id="ARBA00023136"/>
    </source>
</evidence>
<dbReference type="RefSeq" id="XP_031012635.1">
    <property type="nucleotide sequence ID" value="XM_031163308.1"/>
</dbReference>
<dbReference type="FunFam" id="1.20.1250.20:FF:000082">
    <property type="entry name" value="MFS multidrug transporter, putative"/>
    <property type="match status" value="1"/>
</dbReference>
<dbReference type="InterPro" id="IPR011701">
    <property type="entry name" value="MFS"/>
</dbReference>
<keyword evidence="4" id="KW-1003">Cell membrane</keyword>
<feature type="transmembrane region" description="Helical" evidence="10">
    <location>
        <begin position="93"/>
        <end position="111"/>
    </location>
</feature>
<evidence type="ECO:0000313" key="13">
    <source>
        <dbReference type="Proteomes" id="UP000253153"/>
    </source>
</evidence>
<feature type="region of interest" description="Disordered" evidence="9">
    <location>
        <begin position="1"/>
        <end position="20"/>
    </location>
</feature>
<feature type="transmembrane region" description="Helical" evidence="10">
    <location>
        <begin position="651"/>
        <end position="677"/>
    </location>
</feature>
<feature type="transmembrane region" description="Helical" evidence="10">
    <location>
        <begin position="182"/>
        <end position="205"/>
    </location>
</feature>
<feature type="transmembrane region" description="Helical" evidence="10">
    <location>
        <begin position="508"/>
        <end position="528"/>
    </location>
</feature>
<evidence type="ECO:0000313" key="12">
    <source>
        <dbReference type="EMBL" id="RBR11148.1"/>
    </source>
</evidence>
<comment type="similarity">
    <text evidence="3">Belongs to the major facilitator superfamily.</text>
</comment>
<dbReference type="AlphaFoldDB" id="A0A366R3Q7"/>
<evidence type="ECO:0000256" key="8">
    <source>
        <dbReference type="ARBA" id="ARBA00023180"/>
    </source>
</evidence>
<feature type="transmembrane region" description="Helical" evidence="10">
    <location>
        <begin position="290"/>
        <end position="310"/>
    </location>
</feature>
<feature type="transmembrane region" description="Helical" evidence="10">
    <location>
        <begin position="148"/>
        <end position="170"/>
    </location>
</feature>
<accession>A0A366R3Q7</accession>
<feature type="domain" description="Major facilitator superfamily (MFS) profile" evidence="11">
    <location>
        <begin position="53"/>
        <end position="504"/>
    </location>
</feature>
<dbReference type="SUPFAM" id="SSF103473">
    <property type="entry name" value="MFS general substrate transporter"/>
    <property type="match status" value="1"/>
</dbReference>
<keyword evidence="5 10" id="KW-0812">Transmembrane</keyword>
<dbReference type="GO" id="GO:0022857">
    <property type="term" value="F:transmembrane transporter activity"/>
    <property type="evidence" value="ECO:0007669"/>
    <property type="project" value="InterPro"/>
</dbReference>
<feature type="transmembrane region" description="Helical" evidence="10">
    <location>
        <begin position="123"/>
        <end position="142"/>
    </location>
</feature>
<proteinExistence type="inferred from homology"/>
<feature type="transmembrane region" description="Helical" evidence="10">
    <location>
        <begin position="211"/>
        <end position="239"/>
    </location>
</feature>
<keyword evidence="8" id="KW-0325">Glycoprotein</keyword>
<dbReference type="EMBL" id="QKXC01000218">
    <property type="protein sequence ID" value="RBR11148.1"/>
    <property type="molecule type" value="Genomic_DNA"/>
</dbReference>
<dbReference type="Proteomes" id="UP000253153">
    <property type="component" value="Unassembled WGS sequence"/>
</dbReference>
<feature type="transmembrane region" description="Helical" evidence="10">
    <location>
        <begin position="403"/>
        <end position="424"/>
    </location>
</feature>
<dbReference type="OrthoDB" id="5141738at2759"/>
<gene>
    <name evidence="12" type="ORF">FIESC28_09171</name>
</gene>
<dbReference type="PANTHER" id="PTHR23502">
    <property type="entry name" value="MAJOR FACILITATOR SUPERFAMILY"/>
    <property type="match status" value="1"/>
</dbReference>
<dbReference type="Pfam" id="PF07690">
    <property type="entry name" value="MFS_1"/>
    <property type="match status" value="1"/>
</dbReference>
<evidence type="ECO:0000256" key="4">
    <source>
        <dbReference type="ARBA" id="ARBA00022475"/>
    </source>
</evidence>
<evidence type="ECO:0000256" key="10">
    <source>
        <dbReference type="SAM" id="Phobius"/>
    </source>
</evidence>
<evidence type="ECO:0000256" key="6">
    <source>
        <dbReference type="ARBA" id="ARBA00022989"/>
    </source>
</evidence>
<dbReference type="PANTHER" id="PTHR23502:SF74">
    <property type="entry name" value="MAJOR FACILITATOR SUPERFAMILY (MFS) PROFILE DOMAIN-CONTAINING PROTEIN"/>
    <property type="match status" value="1"/>
</dbReference>
<dbReference type="GO" id="GO:0005886">
    <property type="term" value="C:plasma membrane"/>
    <property type="evidence" value="ECO:0007669"/>
    <property type="project" value="UniProtKB-SubCell"/>
</dbReference>
<evidence type="ECO:0000256" key="3">
    <source>
        <dbReference type="ARBA" id="ARBA00008335"/>
    </source>
</evidence>
<feature type="transmembrane region" description="Helical" evidence="10">
    <location>
        <begin position="330"/>
        <end position="352"/>
    </location>
</feature>
<organism evidence="12 13">
    <name type="scientific">Fusarium coffeatum</name>
    <dbReference type="NCBI Taxonomy" id="231269"/>
    <lineage>
        <taxon>Eukaryota</taxon>
        <taxon>Fungi</taxon>
        <taxon>Dikarya</taxon>
        <taxon>Ascomycota</taxon>
        <taxon>Pezizomycotina</taxon>
        <taxon>Sordariomycetes</taxon>
        <taxon>Hypocreomycetidae</taxon>
        <taxon>Hypocreales</taxon>
        <taxon>Nectriaceae</taxon>
        <taxon>Fusarium</taxon>
        <taxon>Fusarium incarnatum-equiseti species complex</taxon>
    </lineage>
</organism>
<keyword evidence="6 10" id="KW-1133">Transmembrane helix</keyword>
<evidence type="ECO:0000256" key="5">
    <source>
        <dbReference type="ARBA" id="ARBA00022692"/>
    </source>
</evidence>
<comment type="subcellular location">
    <subcellularLocation>
        <location evidence="2">Cell membrane</location>
    </subcellularLocation>
    <subcellularLocation>
        <location evidence="1">Membrane</location>
        <topology evidence="1">Multi-pass membrane protein</topology>
    </subcellularLocation>
</comment>
<feature type="transmembrane region" description="Helical" evidence="10">
    <location>
        <begin position="51"/>
        <end position="73"/>
    </location>
</feature>
<evidence type="ECO:0000256" key="1">
    <source>
        <dbReference type="ARBA" id="ARBA00004141"/>
    </source>
</evidence>
<feature type="transmembrane region" description="Helical" evidence="10">
    <location>
        <begin position="472"/>
        <end position="496"/>
    </location>
</feature>
<dbReference type="PROSITE" id="PS50850">
    <property type="entry name" value="MFS"/>
    <property type="match status" value="1"/>
</dbReference>
<keyword evidence="7 10" id="KW-0472">Membrane</keyword>
<feature type="transmembrane region" description="Helical" evidence="10">
    <location>
        <begin position="803"/>
        <end position="821"/>
    </location>
</feature>
<name>A0A366R3Q7_9HYPO</name>
<dbReference type="GeneID" id="41998604"/>